<dbReference type="PROSITE" id="PS50853">
    <property type="entry name" value="FN3"/>
    <property type="match status" value="1"/>
</dbReference>
<evidence type="ECO:0000313" key="2">
    <source>
        <dbReference type="EMBL" id="SDE00822.1"/>
    </source>
</evidence>
<dbReference type="RefSeq" id="WP_090771513.1">
    <property type="nucleotide sequence ID" value="NZ_FMZH01000010.1"/>
</dbReference>
<reference evidence="3" key="1">
    <citation type="submission" date="2016-10" db="EMBL/GenBank/DDBJ databases">
        <authorList>
            <person name="Varghese N."/>
            <person name="Submissions S."/>
        </authorList>
    </citation>
    <scope>NUCLEOTIDE SEQUENCE [LARGE SCALE GENOMIC DNA]</scope>
    <source>
        <strain evidence="3">DSM 18609</strain>
    </source>
</reference>
<dbReference type="CDD" id="cd00063">
    <property type="entry name" value="FN3"/>
    <property type="match status" value="1"/>
</dbReference>
<evidence type="ECO:0000259" key="1">
    <source>
        <dbReference type="PROSITE" id="PS50853"/>
    </source>
</evidence>
<dbReference type="InterPro" id="IPR011047">
    <property type="entry name" value="Quinoprotein_ADH-like_sf"/>
</dbReference>
<protein>
    <submittedName>
        <fullName evidence="2">Outer membrane protein assembly factor BamB, contains PQQ-like beta-propeller repeat</fullName>
    </submittedName>
</protein>
<gene>
    <name evidence="2" type="ORF">SAMN04488024_11072</name>
</gene>
<dbReference type="Pfam" id="PF00041">
    <property type="entry name" value="fn3"/>
    <property type="match status" value="1"/>
</dbReference>
<feature type="domain" description="Fibronectin type-III" evidence="1">
    <location>
        <begin position="29"/>
        <end position="117"/>
    </location>
</feature>
<dbReference type="EMBL" id="FMZH01000010">
    <property type="protein sequence ID" value="SDE00822.1"/>
    <property type="molecule type" value="Genomic_DNA"/>
</dbReference>
<proteinExistence type="predicted"/>
<accession>A0A1G6ZEB4</accession>
<dbReference type="PROSITE" id="PS51257">
    <property type="entry name" value="PROKAR_LIPOPROTEIN"/>
    <property type="match status" value="1"/>
</dbReference>
<dbReference type="InterPro" id="IPR003961">
    <property type="entry name" value="FN3_dom"/>
</dbReference>
<dbReference type="InterPro" id="IPR013783">
    <property type="entry name" value="Ig-like_fold"/>
</dbReference>
<dbReference type="Gene3D" id="2.130.10.10">
    <property type="entry name" value="YVTN repeat-like/Quinoprotein amine dehydrogenase"/>
    <property type="match status" value="1"/>
</dbReference>
<dbReference type="Gene3D" id="2.40.10.480">
    <property type="match status" value="1"/>
</dbReference>
<keyword evidence="3" id="KW-1185">Reference proteome</keyword>
<dbReference type="STRING" id="390242.SAMN04488024_11072"/>
<dbReference type="SUPFAM" id="SSF50998">
    <property type="entry name" value="Quinoprotein alcohol dehydrogenase-like"/>
    <property type="match status" value="2"/>
</dbReference>
<dbReference type="InterPro" id="IPR002372">
    <property type="entry name" value="PQQ_rpt_dom"/>
</dbReference>
<dbReference type="InterPro" id="IPR018391">
    <property type="entry name" value="PQQ_b-propeller_rpt"/>
</dbReference>
<dbReference type="Pfam" id="PF13360">
    <property type="entry name" value="PQQ_2"/>
    <property type="match status" value="1"/>
</dbReference>
<evidence type="ECO:0000313" key="3">
    <source>
        <dbReference type="Proteomes" id="UP000199455"/>
    </source>
</evidence>
<name>A0A1G6ZEB4_9SPHI</name>
<dbReference type="SUPFAM" id="SSF49265">
    <property type="entry name" value="Fibronectin type III"/>
    <property type="match status" value="1"/>
</dbReference>
<sequence length="464" mass="50967">MKFPFALLLCLLVAGMLSCKKLDDKLNLTPGEFEASITYRGETTAELTWQSSIDPDGDVVSYTVELNGSIVARDITQTNFTINGLIATESYQGKVIATDPKGAQRPVNFTIFPVQEQLLMFGRTLGFASYNVEGQRAWKALPEMPVTPAVSNDTVFVNDGSTLYARSLKDGRKLWENYAYVVNEGKGITYASGMLIFSTYLKINAVDSRNGNLLWTIPYTFVAREVIVSQGIAYIASAQKLLAIDIKNGTQKWAATTTEGLFSSLVARNGVVYALSSSGGDKPGSLYAFDAKSGAIKWRYTFTGASLYLEGASAPAIYGNRIYIPVYNSVTSLYEQHNLHAVDVATGTLVWRKAIASYEDVSSIQADQNGVYFCTLAQLTRLDRNNGSVIWSVATKFNRFFTLASDRIYSPVGTFLTHTIVYDTATGKIVKDINTDYEVVNSPVVIKNKKIYYPVSKSAMSAME</sequence>
<dbReference type="SMART" id="SM00564">
    <property type="entry name" value="PQQ"/>
    <property type="match status" value="6"/>
</dbReference>
<organism evidence="2 3">
    <name type="scientific">Pedobacter soli</name>
    <dbReference type="NCBI Taxonomy" id="390242"/>
    <lineage>
        <taxon>Bacteria</taxon>
        <taxon>Pseudomonadati</taxon>
        <taxon>Bacteroidota</taxon>
        <taxon>Sphingobacteriia</taxon>
        <taxon>Sphingobacteriales</taxon>
        <taxon>Sphingobacteriaceae</taxon>
        <taxon>Pedobacter</taxon>
    </lineage>
</organism>
<dbReference type="InterPro" id="IPR036116">
    <property type="entry name" value="FN3_sf"/>
</dbReference>
<dbReference type="Gene3D" id="2.60.40.10">
    <property type="entry name" value="Immunoglobulins"/>
    <property type="match status" value="1"/>
</dbReference>
<dbReference type="PANTHER" id="PTHR34512">
    <property type="entry name" value="CELL SURFACE PROTEIN"/>
    <property type="match status" value="1"/>
</dbReference>
<dbReference type="InterPro" id="IPR015943">
    <property type="entry name" value="WD40/YVTN_repeat-like_dom_sf"/>
</dbReference>
<dbReference type="AlphaFoldDB" id="A0A1G6ZEB4"/>
<dbReference type="Proteomes" id="UP000199455">
    <property type="component" value="Unassembled WGS sequence"/>
</dbReference>
<dbReference type="PANTHER" id="PTHR34512:SF30">
    <property type="entry name" value="OUTER MEMBRANE PROTEIN ASSEMBLY FACTOR BAMB"/>
    <property type="match status" value="1"/>
</dbReference>